<dbReference type="Proteomes" id="UP000295388">
    <property type="component" value="Unassembled WGS sequence"/>
</dbReference>
<sequence>MKYILLAYTNKADWDSVDIESPEFLAMCQFYEDLGKELTESGEFVATEGLAHPSLTTTVRKGEGGAVAVDGPYAESKEVLASYAIVDTASHDRAVEIAARIAEAVGDTIEIRPIPDGAEGSVPADGAAPAGS</sequence>
<evidence type="ECO:0000256" key="2">
    <source>
        <dbReference type="SAM" id="MobiDB-lite"/>
    </source>
</evidence>
<gene>
    <name evidence="4" type="ORF">EV643_119176</name>
</gene>
<dbReference type="Gene3D" id="3.30.70.1060">
    <property type="entry name" value="Dimeric alpha+beta barrel"/>
    <property type="match status" value="1"/>
</dbReference>
<reference evidence="4 5" key="1">
    <citation type="submission" date="2019-03" db="EMBL/GenBank/DDBJ databases">
        <title>Genomic Encyclopedia of Type Strains, Phase III (KMG-III): the genomes of soil and plant-associated and newly described type strains.</title>
        <authorList>
            <person name="Whitman W."/>
        </authorList>
    </citation>
    <scope>NUCLEOTIDE SEQUENCE [LARGE SCALE GENOMIC DNA]</scope>
    <source>
        <strain evidence="4 5">VKM Ac-2527</strain>
    </source>
</reference>
<dbReference type="PANTHER" id="PTHR35174:SF3">
    <property type="entry name" value="BLL7171 PROTEIN"/>
    <property type="match status" value="1"/>
</dbReference>
<evidence type="ECO:0000313" key="4">
    <source>
        <dbReference type="EMBL" id="TDO43243.1"/>
    </source>
</evidence>
<organism evidence="4 5">
    <name type="scientific">Kribbella caucasensis</name>
    <dbReference type="NCBI Taxonomy" id="2512215"/>
    <lineage>
        <taxon>Bacteria</taxon>
        <taxon>Bacillati</taxon>
        <taxon>Actinomycetota</taxon>
        <taxon>Actinomycetes</taxon>
        <taxon>Propionibacteriales</taxon>
        <taxon>Kribbellaceae</taxon>
        <taxon>Kribbella</taxon>
    </lineage>
</organism>
<evidence type="ECO:0000259" key="3">
    <source>
        <dbReference type="Pfam" id="PF03795"/>
    </source>
</evidence>
<dbReference type="RefSeq" id="WP_133804012.1">
    <property type="nucleotide sequence ID" value="NZ_SNWQ01000019.1"/>
</dbReference>
<protein>
    <recommendedName>
        <fullName evidence="3">YCII-related domain-containing protein</fullName>
    </recommendedName>
</protein>
<keyword evidence="5" id="KW-1185">Reference proteome</keyword>
<evidence type="ECO:0000313" key="5">
    <source>
        <dbReference type="Proteomes" id="UP000295388"/>
    </source>
</evidence>
<evidence type="ECO:0000256" key="1">
    <source>
        <dbReference type="ARBA" id="ARBA00007689"/>
    </source>
</evidence>
<dbReference type="EMBL" id="SNWQ01000019">
    <property type="protein sequence ID" value="TDO43243.1"/>
    <property type="molecule type" value="Genomic_DNA"/>
</dbReference>
<comment type="caution">
    <text evidence="4">The sequence shown here is derived from an EMBL/GenBank/DDBJ whole genome shotgun (WGS) entry which is preliminary data.</text>
</comment>
<dbReference type="SUPFAM" id="SSF54909">
    <property type="entry name" value="Dimeric alpha+beta barrel"/>
    <property type="match status" value="1"/>
</dbReference>
<dbReference type="PANTHER" id="PTHR35174">
    <property type="entry name" value="BLL7171 PROTEIN-RELATED"/>
    <property type="match status" value="1"/>
</dbReference>
<dbReference type="InterPro" id="IPR011008">
    <property type="entry name" value="Dimeric_a/b-barrel"/>
</dbReference>
<dbReference type="InterPro" id="IPR005545">
    <property type="entry name" value="YCII"/>
</dbReference>
<feature type="region of interest" description="Disordered" evidence="2">
    <location>
        <begin position="112"/>
        <end position="132"/>
    </location>
</feature>
<dbReference type="OrthoDB" id="668782at2"/>
<dbReference type="Pfam" id="PF03795">
    <property type="entry name" value="YCII"/>
    <property type="match status" value="1"/>
</dbReference>
<name>A0A4R6K1V5_9ACTN</name>
<feature type="domain" description="YCII-related" evidence="3">
    <location>
        <begin position="1"/>
        <end position="114"/>
    </location>
</feature>
<comment type="similarity">
    <text evidence="1">Belongs to the YciI family.</text>
</comment>
<accession>A0A4R6K1V5</accession>
<dbReference type="AlphaFoldDB" id="A0A4R6K1V5"/>
<proteinExistence type="inferred from homology"/>